<evidence type="ECO:0000256" key="2">
    <source>
        <dbReference type="ARBA" id="ARBA00017228"/>
    </source>
</evidence>
<keyword evidence="6 9" id="KW-0408">Iron</keyword>
<dbReference type="CDD" id="cd01335">
    <property type="entry name" value="Radical_SAM"/>
    <property type="match status" value="1"/>
</dbReference>
<dbReference type="InterPro" id="IPR004559">
    <property type="entry name" value="HemW-like"/>
</dbReference>
<dbReference type="InterPro" id="IPR034505">
    <property type="entry name" value="Coproporphyrinogen-III_oxidase"/>
</dbReference>
<evidence type="ECO:0000256" key="9">
    <source>
        <dbReference type="RuleBase" id="RU364116"/>
    </source>
</evidence>
<evidence type="ECO:0000256" key="1">
    <source>
        <dbReference type="ARBA" id="ARBA00006100"/>
    </source>
</evidence>
<dbReference type="GO" id="GO:0006779">
    <property type="term" value="P:porphyrin-containing compound biosynthetic process"/>
    <property type="evidence" value="ECO:0007669"/>
    <property type="project" value="InterPro"/>
</dbReference>
<dbReference type="Pfam" id="PF04055">
    <property type="entry name" value="Radical_SAM"/>
    <property type="match status" value="1"/>
</dbReference>
<dbReference type="GO" id="GO:0046872">
    <property type="term" value="F:metal ion binding"/>
    <property type="evidence" value="ECO:0007669"/>
    <property type="project" value="UniProtKB-UniRule"/>
</dbReference>
<dbReference type="GO" id="GO:0005737">
    <property type="term" value="C:cytoplasm"/>
    <property type="evidence" value="ECO:0007669"/>
    <property type="project" value="UniProtKB-SubCell"/>
</dbReference>
<dbReference type="GO" id="GO:0004109">
    <property type="term" value="F:coproporphyrinogen oxidase activity"/>
    <property type="evidence" value="ECO:0007669"/>
    <property type="project" value="InterPro"/>
</dbReference>
<comment type="function">
    <text evidence="9">Probably acts as a heme chaperone, transferring heme to an unknown acceptor. Binds one molecule of heme per monomer, possibly covalently. Binds 1 [4Fe-4S] cluster. The cluster is coordinated with 3 cysteines and an exchangeable S-adenosyl-L-methionine.</text>
</comment>
<dbReference type="Gene3D" id="3.20.20.70">
    <property type="entry name" value="Aldolase class I"/>
    <property type="match status" value="1"/>
</dbReference>
<keyword evidence="8 9" id="KW-0143">Chaperone</keyword>
<reference evidence="11 12" key="1">
    <citation type="submission" date="2020-07" db="EMBL/GenBank/DDBJ databases">
        <title>Characterization and genome sequencing of isolate MD1, a novel member within the family Lachnospiraceae.</title>
        <authorList>
            <person name="Rettenmaier R."/>
            <person name="Di Bello L."/>
            <person name="Zinser C."/>
            <person name="Scheitz K."/>
            <person name="Liebl W."/>
            <person name="Zverlov V."/>
        </authorList>
    </citation>
    <scope>NUCLEOTIDE SEQUENCE [LARGE SCALE GENOMIC DNA]</scope>
    <source>
        <strain evidence="11 12">MD1</strain>
    </source>
</reference>
<dbReference type="SFLD" id="SFLDF00562">
    <property type="entry name" value="HemN-like__clustered_with_heat"/>
    <property type="match status" value="1"/>
</dbReference>
<keyword evidence="9" id="KW-0004">4Fe-4S</keyword>
<dbReference type="InterPro" id="IPR013785">
    <property type="entry name" value="Aldolase_TIM"/>
</dbReference>
<name>A0A839K097_9FIRM</name>
<evidence type="ECO:0000259" key="10">
    <source>
        <dbReference type="PROSITE" id="PS51918"/>
    </source>
</evidence>
<dbReference type="GO" id="GO:0051539">
    <property type="term" value="F:4 iron, 4 sulfur cluster binding"/>
    <property type="evidence" value="ECO:0007669"/>
    <property type="project" value="UniProtKB-UniRule"/>
</dbReference>
<dbReference type="InterPro" id="IPR058240">
    <property type="entry name" value="rSAM_sf"/>
</dbReference>
<dbReference type="InterPro" id="IPR007197">
    <property type="entry name" value="rSAM"/>
</dbReference>
<dbReference type="PROSITE" id="PS51918">
    <property type="entry name" value="RADICAL_SAM"/>
    <property type="match status" value="1"/>
</dbReference>
<keyword evidence="3 9" id="KW-0349">Heme</keyword>
<dbReference type="PANTHER" id="PTHR13932:SF5">
    <property type="entry name" value="RADICAL S-ADENOSYL METHIONINE DOMAIN-CONTAINING PROTEIN 1, MITOCHONDRIAL"/>
    <property type="match status" value="1"/>
</dbReference>
<dbReference type="NCBIfam" id="TIGR00539">
    <property type="entry name" value="hemN_rel"/>
    <property type="match status" value="1"/>
</dbReference>
<dbReference type="SUPFAM" id="SSF102114">
    <property type="entry name" value="Radical SAM enzymes"/>
    <property type="match status" value="1"/>
</dbReference>
<dbReference type="InterPro" id="IPR010723">
    <property type="entry name" value="HemN_C"/>
</dbReference>
<dbReference type="SMART" id="SM00729">
    <property type="entry name" value="Elp3"/>
    <property type="match status" value="1"/>
</dbReference>
<keyword evidence="12" id="KW-1185">Reference proteome</keyword>
<keyword evidence="9" id="KW-0963">Cytoplasm</keyword>
<keyword evidence="7 9" id="KW-0411">Iron-sulfur</keyword>
<evidence type="ECO:0000256" key="4">
    <source>
        <dbReference type="ARBA" id="ARBA00022691"/>
    </source>
</evidence>
<evidence type="ECO:0000256" key="3">
    <source>
        <dbReference type="ARBA" id="ARBA00022617"/>
    </source>
</evidence>
<dbReference type="SFLD" id="SFLDG01065">
    <property type="entry name" value="anaerobic_coproporphyrinogen-I"/>
    <property type="match status" value="1"/>
</dbReference>
<protein>
    <recommendedName>
        <fullName evidence="2 9">Heme chaperone HemW</fullName>
    </recommendedName>
</protein>
<evidence type="ECO:0000256" key="5">
    <source>
        <dbReference type="ARBA" id="ARBA00022723"/>
    </source>
</evidence>
<dbReference type="PANTHER" id="PTHR13932">
    <property type="entry name" value="COPROPORPHYRINIGEN III OXIDASE"/>
    <property type="match status" value="1"/>
</dbReference>
<evidence type="ECO:0000313" key="12">
    <source>
        <dbReference type="Proteomes" id="UP000574276"/>
    </source>
</evidence>
<dbReference type="InterPro" id="IPR006638">
    <property type="entry name" value="Elp3/MiaA/NifB-like_rSAM"/>
</dbReference>
<comment type="caution">
    <text evidence="11">The sequence shown here is derived from an EMBL/GenBank/DDBJ whole genome shotgun (WGS) entry which is preliminary data.</text>
</comment>
<feature type="domain" description="Radical SAM core" evidence="10">
    <location>
        <begin position="5"/>
        <end position="244"/>
    </location>
</feature>
<proteinExistence type="inferred from homology"/>
<accession>A0A839K097</accession>
<dbReference type="SFLD" id="SFLDF00288">
    <property type="entry name" value="HemN-like__clustered_with_nucl"/>
    <property type="match status" value="1"/>
</dbReference>
<dbReference type="Proteomes" id="UP000574276">
    <property type="component" value="Unassembled WGS sequence"/>
</dbReference>
<sequence length="416" mass="48914">MTFNQSNKKDLGLYIHIPFCVKKCDYCDFLSAPASQNEIEAYFEALFREIHSYRNRMDEYMVRSIFFGGGTPSSVDADYIYKTMEQIKQVFTIDENNLEASIEVNPGTLNRDKLTRYLDSGMNRISFGLQSVNNEELKLLGRIHTFEQFLENYKLAREVGFCNINIDLMSALPGQTLDSWEYTLNTVMELRPEHISAYSLIIEENTIFYDRYRPDSMYYDELPDEEMDRLIYHKTKERLQEGGYHRYEISNYARTGYECRHNSSYWVGKDYLGIGLGSSSFINGIRWSNLREIDQYISLFSKQIDQRNASWEKSFHGDAAMDWINDPMALRQDIQRLTEKERMEEFMYLGLRMSSGVSKVDFQKRFALAMDEVYGKVLEDLKEKKLINICGDYIRLTEYGTDISNRVFAEFLFDTE</sequence>
<dbReference type="SFLD" id="SFLDS00029">
    <property type="entry name" value="Radical_SAM"/>
    <property type="match status" value="1"/>
</dbReference>
<comment type="subcellular location">
    <subcellularLocation>
        <location evidence="9">Cytoplasm</location>
    </subcellularLocation>
</comment>
<gene>
    <name evidence="11" type="primary">hemW</name>
    <name evidence="11" type="ORF">H0486_09450</name>
</gene>
<dbReference type="SFLD" id="SFLDG01082">
    <property type="entry name" value="B12-binding_domain_containing"/>
    <property type="match status" value="1"/>
</dbReference>
<evidence type="ECO:0000256" key="8">
    <source>
        <dbReference type="ARBA" id="ARBA00023186"/>
    </source>
</evidence>
<evidence type="ECO:0000313" key="11">
    <source>
        <dbReference type="EMBL" id="MBB2183104.1"/>
    </source>
</evidence>
<evidence type="ECO:0000256" key="6">
    <source>
        <dbReference type="ARBA" id="ARBA00023004"/>
    </source>
</evidence>
<evidence type="ECO:0000256" key="7">
    <source>
        <dbReference type="ARBA" id="ARBA00023014"/>
    </source>
</evidence>
<comment type="similarity">
    <text evidence="1">Belongs to the anaerobic coproporphyrinogen-III oxidase family. HemW subfamily.</text>
</comment>
<dbReference type="AlphaFoldDB" id="A0A839K097"/>
<dbReference type="RefSeq" id="WP_228352784.1">
    <property type="nucleotide sequence ID" value="NZ_JACEGA010000001.1"/>
</dbReference>
<organism evidence="11 12">
    <name type="scientific">Variimorphobacter saccharofermentans</name>
    <dbReference type="NCBI Taxonomy" id="2755051"/>
    <lineage>
        <taxon>Bacteria</taxon>
        <taxon>Bacillati</taxon>
        <taxon>Bacillota</taxon>
        <taxon>Clostridia</taxon>
        <taxon>Lachnospirales</taxon>
        <taxon>Lachnospiraceae</taxon>
        <taxon>Variimorphobacter</taxon>
    </lineage>
</organism>
<keyword evidence="4 9" id="KW-0949">S-adenosyl-L-methionine</keyword>
<keyword evidence="5 9" id="KW-0479">Metal-binding</keyword>
<dbReference type="EMBL" id="JACEGA010000001">
    <property type="protein sequence ID" value="MBB2183104.1"/>
    <property type="molecule type" value="Genomic_DNA"/>
</dbReference>
<dbReference type="Pfam" id="PF06969">
    <property type="entry name" value="HemN_C"/>
    <property type="match status" value="1"/>
</dbReference>